<name>A0A6M3IHV7_9ZZZZ</name>
<evidence type="ECO:0000313" key="1">
    <source>
        <dbReference type="EMBL" id="QJA56052.1"/>
    </source>
</evidence>
<protein>
    <submittedName>
        <fullName evidence="1">Uncharacterized protein</fullName>
    </submittedName>
</protein>
<dbReference type="EMBL" id="MT141197">
    <property type="protein sequence ID" value="QJA56052.1"/>
    <property type="molecule type" value="Genomic_DNA"/>
</dbReference>
<proteinExistence type="predicted"/>
<accession>A0A6M3IHV7</accession>
<sequence>MMKGKRKIGLTLFVLALMAACFVVIAAEVVVKYSGPSGQGEVVYWAPSTGTTNLTFTVNGLSNVHFAAGGCDDITYIITTQGIFRLQFVGLTTTQQAHTAQFVGMTTTQQAHTAQFVGMTTTQQAHTAQFVGMTTTQEAHTAQFVGLTTTQEAHTAQFVGLTTTQETIVGAVFADVDVVATSVSTTQATITCTCKDLMGDTLAAAKTFQFWFTTPTIQTVPSLEGLESWTYVAHGEVESYWDLNTPGDGSQTNMIYVGTTHTDGTMDFLVTSTNVGWTNYFHVLGPNGSYSATAVKYVAP</sequence>
<gene>
    <name evidence="1" type="ORF">MM415B01932_0005</name>
</gene>
<dbReference type="PROSITE" id="PS51257">
    <property type="entry name" value="PROKAR_LIPOPROTEIN"/>
    <property type="match status" value="1"/>
</dbReference>
<organism evidence="1">
    <name type="scientific">viral metagenome</name>
    <dbReference type="NCBI Taxonomy" id="1070528"/>
    <lineage>
        <taxon>unclassified sequences</taxon>
        <taxon>metagenomes</taxon>
        <taxon>organismal metagenomes</taxon>
    </lineage>
</organism>
<dbReference type="AlphaFoldDB" id="A0A6M3IHV7"/>
<reference evidence="1" key="1">
    <citation type="submission" date="2020-03" db="EMBL/GenBank/DDBJ databases">
        <title>The deep terrestrial virosphere.</title>
        <authorList>
            <person name="Holmfeldt K."/>
            <person name="Nilsson E."/>
            <person name="Simone D."/>
            <person name="Lopez-Fernandez M."/>
            <person name="Wu X."/>
            <person name="de Brujin I."/>
            <person name="Lundin D."/>
            <person name="Andersson A."/>
            <person name="Bertilsson S."/>
            <person name="Dopson M."/>
        </authorList>
    </citation>
    <scope>NUCLEOTIDE SEQUENCE</scope>
    <source>
        <strain evidence="1">MM415B01932</strain>
    </source>
</reference>